<dbReference type="Proteomes" id="UP000266005">
    <property type="component" value="Unassembled WGS sequence"/>
</dbReference>
<sequence>MAELGKKLQLKKDKSLLLLQASEEVVQALAQEAYSFTRADEAPSIGMYDAVLQFVQSAAELDSLGPQALALLQPNGILWIAYPKKSSGIKTDLNRDKGWQTMKDLGYEGVRQVAVNEVWSALRFRHQSERPEASMFGVDMPGIDRTTKTVAIPGDLRTALEEAGLLQAFEGMAFTHRKEYVVAILEAKKSETRARRIAKTIGGVAKLAQAKV</sequence>
<dbReference type="OrthoDB" id="9800461at2"/>
<protein>
    <recommendedName>
        <fullName evidence="3">YdeI/OmpD-associated family protein</fullName>
    </recommendedName>
</protein>
<evidence type="ECO:0000313" key="2">
    <source>
        <dbReference type="Proteomes" id="UP000266005"/>
    </source>
</evidence>
<gene>
    <name evidence="1" type="ORF">D1627_10230</name>
</gene>
<dbReference type="RefSeq" id="WP_119432142.1">
    <property type="nucleotide sequence ID" value="NZ_QWGE01000003.1"/>
</dbReference>
<keyword evidence="2" id="KW-1185">Reference proteome</keyword>
<reference evidence="2" key="1">
    <citation type="submission" date="2018-08" db="EMBL/GenBank/DDBJ databases">
        <title>Mucilaginibacter sp. MYSH2.</title>
        <authorList>
            <person name="Seo T."/>
        </authorList>
    </citation>
    <scope>NUCLEOTIDE SEQUENCE [LARGE SCALE GENOMIC DNA]</scope>
    <source>
        <strain evidence="2">KIRAN</strain>
    </source>
</reference>
<proteinExistence type="predicted"/>
<name>A0A399S7E2_9BACT</name>
<evidence type="ECO:0000313" key="1">
    <source>
        <dbReference type="EMBL" id="RIJ37485.1"/>
    </source>
</evidence>
<dbReference type="AlphaFoldDB" id="A0A399S7E2"/>
<organism evidence="1 2">
    <name type="scientific">Pontibacter oryzae</name>
    <dbReference type="NCBI Taxonomy" id="2304593"/>
    <lineage>
        <taxon>Bacteria</taxon>
        <taxon>Pseudomonadati</taxon>
        <taxon>Bacteroidota</taxon>
        <taxon>Cytophagia</taxon>
        <taxon>Cytophagales</taxon>
        <taxon>Hymenobacteraceae</taxon>
        <taxon>Pontibacter</taxon>
    </lineage>
</organism>
<comment type="caution">
    <text evidence="1">The sequence shown here is derived from an EMBL/GenBank/DDBJ whole genome shotgun (WGS) entry which is preliminary data.</text>
</comment>
<dbReference type="EMBL" id="QWGE01000003">
    <property type="protein sequence ID" value="RIJ37485.1"/>
    <property type="molecule type" value="Genomic_DNA"/>
</dbReference>
<accession>A0A399S7E2</accession>
<dbReference type="Pfam" id="PF13376">
    <property type="entry name" value="OmdA"/>
    <property type="match status" value="1"/>
</dbReference>
<evidence type="ECO:0008006" key="3">
    <source>
        <dbReference type="Google" id="ProtNLM"/>
    </source>
</evidence>